<comment type="caution">
    <text evidence="2">The sequence shown here is derived from an EMBL/GenBank/DDBJ whole genome shotgun (WGS) entry which is preliminary data.</text>
</comment>
<evidence type="ECO:0000313" key="2">
    <source>
        <dbReference type="EMBL" id="GLQ65225.1"/>
    </source>
</evidence>
<organism evidence="2 3">
    <name type="scientific">Gluconobacter kondonii</name>
    <dbReference type="NCBI Taxonomy" id="941463"/>
    <lineage>
        <taxon>Bacteria</taxon>
        <taxon>Pseudomonadati</taxon>
        <taxon>Pseudomonadota</taxon>
        <taxon>Alphaproteobacteria</taxon>
        <taxon>Acetobacterales</taxon>
        <taxon>Acetobacteraceae</taxon>
        <taxon>Gluconobacter</taxon>
    </lineage>
</organism>
<evidence type="ECO:0008006" key="4">
    <source>
        <dbReference type="Google" id="ProtNLM"/>
    </source>
</evidence>
<sequence length="61" mass="6742">MYSSASATEARIAPHPKERENGMTIHTLNKDVFSFFGLLATIEDINGNFPTTTEIDRDLVG</sequence>
<gene>
    <name evidence="2" type="ORF">GCM10007870_08090</name>
</gene>
<protein>
    <recommendedName>
        <fullName evidence="4">Transposase</fullName>
    </recommendedName>
</protein>
<reference evidence="3" key="1">
    <citation type="journal article" date="2019" name="Int. J. Syst. Evol. Microbiol.">
        <title>The Global Catalogue of Microorganisms (GCM) 10K type strain sequencing project: providing services to taxonomists for standard genome sequencing and annotation.</title>
        <authorList>
            <consortium name="The Broad Institute Genomics Platform"/>
            <consortium name="The Broad Institute Genome Sequencing Center for Infectious Disease"/>
            <person name="Wu L."/>
            <person name="Ma J."/>
        </authorList>
    </citation>
    <scope>NUCLEOTIDE SEQUENCE [LARGE SCALE GENOMIC DNA]</scope>
    <source>
        <strain evidence="3">NBRC 3266</strain>
    </source>
</reference>
<evidence type="ECO:0000256" key="1">
    <source>
        <dbReference type="SAM" id="MobiDB-lite"/>
    </source>
</evidence>
<name>A0ABQ5WQJ3_9PROT</name>
<proteinExistence type="predicted"/>
<accession>A0ABQ5WQJ3</accession>
<dbReference type="Proteomes" id="UP001156629">
    <property type="component" value="Unassembled WGS sequence"/>
</dbReference>
<dbReference type="EMBL" id="BSNV01000003">
    <property type="protein sequence ID" value="GLQ65225.1"/>
    <property type="molecule type" value="Genomic_DNA"/>
</dbReference>
<keyword evidence="3" id="KW-1185">Reference proteome</keyword>
<feature type="region of interest" description="Disordered" evidence="1">
    <location>
        <begin position="1"/>
        <end position="22"/>
    </location>
</feature>
<evidence type="ECO:0000313" key="3">
    <source>
        <dbReference type="Proteomes" id="UP001156629"/>
    </source>
</evidence>